<sequence>MDAPAATPVRAGHRDLTRGPILRTLIAFSAPTLLSNVLQSLNGSVNAVWVGRLLGENALAATANANVIMFLVFAGVFGFGMAATIKVGQAFGAGNIDAARRTFGSALGLCVGLAIIVASAGWMLAPSLLRAMATPPEVFHYALDYLRVIFISMPASMITLMIGMGLRGAGDAQTSLRFMILSVALDVGLNPLLINGIGPFPKLGIAGSAVATTIASIVSMVSLLVYVYARNLPLRLRQAEIGYLIPQPSELRYIIGKGLPMGAQMLIISVAGIVMVGLVNREGATFSAAYGASLQLWNYVQMPAMAISAAVSAMAAQTIGAGLTQRLGKITKAGIVLNLAMTGTLTALILLFDRPVLGLFLGASSPAVELARHIQYLAIWTYILFGVTIVLFGTMRAGGVVFAPLIILTISMYPVRLGFYALARGALGSDALWLSFTVGSTISMILAFIAYRRSGWRAQARAVAPEKCAEETHVDGDSAGRMAPAV</sequence>
<evidence type="ECO:0000256" key="6">
    <source>
        <dbReference type="ARBA" id="ARBA00023136"/>
    </source>
</evidence>
<dbReference type="EMBL" id="JABBGM010000001">
    <property type="protein sequence ID" value="NML92141.1"/>
    <property type="molecule type" value="Genomic_DNA"/>
</dbReference>
<accession>A0A7Y0BKG8</accession>
<keyword evidence="3" id="KW-1003">Cell membrane</keyword>
<evidence type="ECO:0000313" key="9">
    <source>
        <dbReference type="Proteomes" id="UP000583556"/>
    </source>
</evidence>
<dbReference type="NCBIfam" id="TIGR00797">
    <property type="entry name" value="matE"/>
    <property type="match status" value="1"/>
</dbReference>
<feature type="transmembrane region" description="Helical" evidence="7">
    <location>
        <begin position="431"/>
        <end position="451"/>
    </location>
</feature>
<name>A0A7Y0BKG8_9SPHN</name>
<evidence type="ECO:0000256" key="3">
    <source>
        <dbReference type="ARBA" id="ARBA00022475"/>
    </source>
</evidence>
<evidence type="ECO:0000256" key="1">
    <source>
        <dbReference type="ARBA" id="ARBA00004429"/>
    </source>
</evidence>
<feature type="transmembrane region" description="Helical" evidence="7">
    <location>
        <begin position="400"/>
        <end position="419"/>
    </location>
</feature>
<evidence type="ECO:0000313" key="8">
    <source>
        <dbReference type="EMBL" id="NML92141.1"/>
    </source>
</evidence>
<keyword evidence="6 7" id="KW-0472">Membrane</keyword>
<feature type="transmembrane region" description="Helical" evidence="7">
    <location>
        <begin position="178"/>
        <end position="197"/>
    </location>
</feature>
<dbReference type="Proteomes" id="UP000583556">
    <property type="component" value="Unassembled WGS sequence"/>
</dbReference>
<dbReference type="InterPro" id="IPR002528">
    <property type="entry name" value="MATE_fam"/>
</dbReference>
<feature type="transmembrane region" description="Helical" evidence="7">
    <location>
        <begin position="145"/>
        <end position="166"/>
    </location>
</feature>
<evidence type="ECO:0000256" key="5">
    <source>
        <dbReference type="ARBA" id="ARBA00022989"/>
    </source>
</evidence>
<dbReference type="PANTHER" id="PTHR43549">
    <property type="entry name" value="MULTIDRUG RESISTANCE PROTEIN YPNP-RELATED"/>
    <property type="match status" value="1"/>
</dbReference>
<dbReference type="InterPro" id="IPR052031">
    <property type="entry name" value="Membrane_Transporter-Flippase"/>
</dbReference>
<dbReference type="RefSeq" id="WP_169491420.1">
    <property type="nucleotide sequence ID" value="NZ_JABBGM010000001.1"/>
</dbReference>
<feature type="transmembrane region" description="Helical" evidence="7">
    <location>
        <begin position="373"/>
        <end position="393"/>
    </location>
</feature>
<keyword evidence="2" id="KW-0813">Transport</keyword>
<reference evidence="8 9" key="1">
    <citation type="submission" date="2020-04" db="EMBL/GenBank/DDBJ databases">
        <title>Novosphingobium sp. TW-4 isolated from soil.</title>
        <authorList>
            <person name="Dahal R.H."/>
            <person name="Chaudhary D.K."/>
        </authorList>
    </citation>
    <scope>NUCLEOTIDE SEQUENCE [LARGE SCALE GENOMIC DNA]</scope>
    <source>
        <strain evidence="8 9">TW-4</strain>
    </source>
</reference>
<keyword evidence="4 7" id="KW-0812">Transmembrane</keyword>
<gene>
    <name evidence="8" type="ORF">HHL27_00405</name>
</gene>
<feature type="transmembrane region" description="Helical" evidence="7">
    <location>
        <begin position="335"/>
        <end position="353"/>
    </location>
</feature>
<feature type="transmembrane region" description="Helical" evidence="7">
    <location>
        <begin position="259"/>
        <end position="279"/>
    </location>
</feature>
<dbReference type="AlphaFoldDB" id="A0A7Y0BKG8"/>
<dbReference type="GO" id="GO:0042910">
    <property type="term" value="F:xenobiotic transmembrane transporter activity"/>
    <property type="evidence" value="ECO:0007669"/>
    <property type="project" value="InterPro"/>
</dbReference>
<comment type="caution">
    <text evidence="8">The sequence shown here is derived from an EMBL/GenBank/DDBJ whole genome shotgun (WGS) entry which is preliminary data.</text>
</comment>
<evidence type="ECO:0000256" key="2">
    <source>
        <dbReference type="ARBA" id="ARBA00022448"/>
    </source>
</evidence>
<feature type="transmembrane region" description="Helical" evidence="7">
    <location>
        <begin position="203"/>
        <end position="229"/>
    </location>
</feature>
<keyword evidence="5 7" id="KW-1133">Transmembrane helix</keyword>
<dbReference type="PANTHER" id="PTHR43549:SF3">
    <property type="entry name" value="MULTIDRUG RESISTANCE PROTEIN YPNP-RELATED"/>
    <property type="match status" value="1"/>
</dbReference>
<proteinExistence type="predicted"/>
<feature type="transmembrane region" description="Helical" evidence="7">
    <location>
        <begin position="21"/>
        <end position="38"/>
    </location>
</feature>
<comment type="subcellular location">
    <subcellularLocation>
        <location evidence="1">Cell inner membrane</location>
        <topology evidence="1">Multi-pass membrane protein</topology>
    </subcellularLocation>
</comment>
<feature type="transmembrane region" description="Helical" evidence="7">
    <location>
        <begin position="299"/>
        <end position="323"/>
    </location>
</feature>
<dbReference type="InterPro" id="IPR048279">
    <property type="entry name" value="MdtK-like"/>
</dbReference>
<dbReference type="PIRSF" id="PIRSF006603">
    <property type="entry name" value="DinF"/>
    <property type="match status" value="1"/>
</dbReference>
<organism evidence="8 9">
    <name type="scientific">Novosphingobium olei</name>
    <dbReference type="NCBI Taxonomy" id="2728851"/>
    <lineage>
        <taxon>Bacteria</taxon>
        <taxon>Pseudomonadati</taxon>
        <taxon>Pseudomonadota</taxon>
        <taxon>Alphaproteobacteria</taxon>
        <taxon>Sphingomonadales</taxon>
        <taxon>Sphingomonadaceae</taxon>
        <taxon>Novosphingobium</taxon>
    </lineage>
</organism>
<keyword evidence="9" id="KW-1185">Reference proteome</keyword>
<dbReference type="GO" id="GO:0005886">
    <property type="term" value="C:plasma membrane"/>
    <property type="evidence" value="ECO:0007669"/>
    <property type="project" value="UniProtKB-SubCell"/>
</dbReference>
<feature type="transmembrane region" description="Helical" evidence="7">
    <location>
        <begin position="103"/>
        <end position="125"/>
    </location>
</feature>
<evidence type="ECO:0000256" key="7">
    <source>
        <dbReference type="SAM" id="Phobius"/>
    </source>
</evidence>
<protein>
    <submittedName>
        <fullName evidence="8">MATE family efflux transporter</fullName>
    </submittedName>
</protein>
<dbReference type="Pfam" id="PF01554">
    <property type="entry name" value="MatE"/>
    <property type="match status" value="2"/>
</dbReference>
<dbReference type="CDD" id="cd13138">
    <property type="entry name" value="MATE_yoeA_like"/>
    <property type="match status" value="1"/>
</dbReference>
<evidence type="ECO:0000256" key="4">
    <source>
        <dbReference type="ARBA" id="ARBA00022692"/>
    </source>
</evidence>
<feature type="transmembrane region" description="Helical" evidence="7">
    <location>
        <begin position="58"/>
        <end position="82"/>
    </location>
</feature>
<dbReference type="GO" id="GO:0015297">
    <property type="term" value="F:antiporter activity"/>
    <property type="evidence" value="ECO:0007669"/>
    <property type="project" value="InterPro"/>
</dbReference>